<dbReference type="InterPro" id="IPR039424">
    <property type="entry name" value="SBP_5"/>
</dbReference>
<dbReference type="InterPro" id="IPR000914">
    <property type="entry name" value="SBP_5_dom"/>
</dbReference>
<dbReference type="Gene3D" id="3.40.190.10">
    <property type="entry name" value="Periplasmic binding protein-like II"/>
    <property type="match status" value="1"/>
</dbReference>
<feature type="signal peptide" evidence="2">
    <location>
        <begin position="1"/>
        <end position="21"/>
    </location>
</feature>
<reference evidence="5" key="2">
    <citation type="submission" date="2015-03" db="EMBL/GenBank/DDBJ databases">
        <title>Genome sequence of Paenibacillus beijingensis strain DSM 24997T.</title>
        <authorList>
            <person name="Kwak Y."/>
            <person name="Shin J.-H."/>
        </authorList>
    </citation>
    <scope>NUCLEOTIDE SEQUENCE [LARGE SCALE GENOMIC DNA]</scope>
    <source>
        <strain evidence="5">DSM 24997</strain>
    </source>
</reference>
<feature type="domain" description="Solute-binding protein family 5" evidence="3">
    <location>
        <begin position="90"/>
        <end position="450"/>
    </location>
</feature>
<dbReference type="GO" id="GO:0042597">
    <property type="term" value="C:periplasmic space"/>
    <property type="evidence" value="ECO:0007669"/>
    <property type="project" value="UniProtKB-ARBA"/>
</dbReference>
<dbReference type="PIRSF" id="PIRSF002741">
    <property type="entry name" value="MppA"/>
    <property type="match status" value="1"/>
</dbReference>
<dbReference type="SUPFAM" id="SSF53850">
    <property type="entry name" value="Periplasmic binding protein-like II"/>
    <property type="match status" value="1"/>
</dbReference>
<dbReference type="GO" id="GO:0043190">
    <property type="term" value="C:ATP-binding cassette (ABC) transporter complex"/>
    <property type="evidence" value="ECO:0007669"/>
    <property type="project" value="InterPro"/>
</dbReference>
<gene>
    <name evidence="4" type="ORF">VN24_11570</name>
</gene>
<name>A0A0D5NJI5_9BACL</name>
<dbReference type="AlphaFoldDB" id="A0A0D5NJI5"/>
<dbReference type="PANTHER" id="PTHR30290:SF38">
    <property type="entry name" value="D,D-DIPEPTIDE-BINDING PERIPLASMIC PROTEIN DDPA-RELATED"/>
    <property type="match status" value="1"/>
</dbReference>
<dbReference type="HOGENOM" id="CLU_017028_7_1_9"/>
<dbReference type="Gene3D" id="3.10.105.10">
    <property type="entry name" value="Dipeptide-binding Protein, Domain 3"/>
    <property type="match status" value="1"/>
</dbReference>
<evidence type="ECO:0000256" key="2">
    <source>
        <dbReference type="SAM" id="SignalP"/>
    </source>
</evidence>
<evidence type="ECO:0000313" key="4">
    <source>
        <dbReference type="EMBL" id="AJY75098.1"/>
    </source>
</evidence>
<dbReference type="PATRIC" id="fig|1126833.4.peg.2533"/>
<dbReference type="KEGG" id="pbj:VN24_11570"/>
<dbReference type="RefSeq" id="WP_045670531.1">
    <property type="nucleotide sequence ID" value="NZ_CP011058.1"/>
</dbReference>
<organism evidence="4 5">
    <name type="scientific">Paenibacillus beijingensis</name>
    <dbReference type="NCBI Taxonomy" id="1126833"/>
    <lineage>
        <taxon>Bacteria</taxon>
        <taxon>Bacillati</taxon>
        <taxon>Bacillota</taxon>
        <taxon>Bacilli</taxon>
        <taxon>Bacillales</taxon>
        <taxon>Paenibacillaceae</taxon>
        <taxon>Paenibacillus</taxon>
    </lineage>
</organism>
<dbReference type="GO" id="GO:0015833">
    <property type="term" value="P:peptide transport"/>
    <property type="evidence" value="ECO:0007669"/>
    <property type="project" value="TreeGrafter"/>
</dbReference>
<feature type="chain" id="PRO_5039560002" description="Solute-binding protein family 5 domain-containing protein" evidence="2">
    <location>
        <begin position="22"/>
        <end position="532"/>
    </location>
</feature>
<keyword evidence="5" id="KW-1185">Reference proteome</keyword>
<accession>A0A0D5NJI5</accession>
<evidence type="ECO:0000313" key="5">
    <source>
        <dbReference type="Proteomes" id="UP000032633"/>
    </source>
</evidence>
<sequence>MDSKKMKAALSLLLLVTMILAGCSGKETGGQGAATQAEGSAQEAPAAQDLKIALNAQPTTLDTQMTTAWVTTHVSRNIYETLMVADEHYQIKPMLAESYVVSADAKTFTFKLRKGVLFHNGKEMKADDVAASMNRWMKLTTVGKATFGDSKFTKVDDYTVEMKLDKPSGVALQVMTNTNQFAAIMPKEVADTATDSGVKEYIGTGPYKFDEWKQDQFIHLTKFDGYKPLDGEPSGLAGHKEALTTDLYFDFVTDSSTRLAGLQSGQYDVAMELPPDNLAQLKADPDIKTYTSFTGYNPLILNNKKGIFSNVKARQAVAAALDMDAIMKGAYGDPEFYRIDGGIMMKEQSNWYSEAGLENYNQKNKEKAIQLLKEASYNGEPVRLITSRDYEDLYNTCVVIKAQLEEIGMNVDLQTYDWGTVLSKQPNPDAWDFFPTTFSSKTDPTQILYLDSRNGWAGWTNNPIIDKLLDQIRSSSSQEQSKKWFDEVQKEFWTSVPVIKLGDKYALMASGSKVEGFRYFEGPVFWNVKKTA</sequence>
<dbReference type="GO" id="GO:1904680">
    <property type="term" value="F:peptide transmembrane transporter activity"/>
    <property type="evidence" value="ECO:0007669"/>
    <property type="project" value="TreeGrafter"/>
</dbReference>
<dbReference type="STRING" id="1126833.VN24_11570"/>
<protein>
    <recommendedName>
        <fullName evidence="3">Solute-binding protein family 5 domain-containing protein</fullName>
    </recommendedName>
</protein>
<dbReference type="EMBL" id="CP011058">
    <property type="protein sequence ID" value="AJY75098.1"/>
    <property type="molecule type" value="Genomic_DNA"/>
</dbReference>
<keyword evidence="1 2" id="KW-0732">Signal</keyword>
<proteinExistence type="predicted"/>
<dbReference type="CDD" id="cd08502">
    <property type="entry name" value="PBP2_NikA_DppA_OppA_like_16"/>
    <property type="match status" value="1"/>
</dbReference>
<dbReference type="InterPro" id="IPR030678">
    <property type="entry name" value="Peptide/Ni-bd"/>
</dbReference>
<evidence type="ECO:0000259" key="3">
    <source>
        <dbReference type="Pfam" id="PF00496"/>
    </source>
</evidence>
<dbReference type="Gene3D" id="3.90.76.10">
    <property type="entry name" value="Dipeptide-binding Protein, Domain 1"/>
    <property type="match status" value="1"/>
</dbReference>
<evidence type="ECO:0000256" key="1">
    <source>
        <dbReference type="ARBA" id="ARBA00022729"/>
    </source>
</evidence>
<dbReference type="Pfam" id="PF00496">
    <property type="entry name" value="SBP_bac_5"/>
    <property type="match status" value="1"/>
</dbReference>
<reference evidence="4 5" key="1">
    <citation type="journal article" date="2015" name="J. Biotechnol.">
        <title>Complete genome sequence of Paenibacillus beijingensis 7188(T) (=DSM 24997(T)), a novel rhizobacterium from jujube garden soil.</title>
        <authorList>
            <person name="Kwak Y."/>
            <person name="Shin J.H."/>
        </authorList>
    </citation>
    <scope>NUCLEOTIDE SEQUENCE [LARGE SCALE GENOMIC DNA]</scope>
    <source>
        <strain evidence="4 5">DSM 24997</strain>
    </source>
</reference>
<dbReference type="PANTHER" id="PTHR30290">
    <property type="entry name" value="PERIPLASMIC BINDING COMPONENT OF ABC TRANSPORTER"/>
    <property type="match status" value="1"/>
</dbReference>
<dbReference type="Proteomes" id="UP000032633">
    <property type="component" value="Chromosome"/>
</dbReference>
<dbReference type="PROSITE" id="PS51257">
    <property type="entry name" value="PROKAR_LIPOPROTEIN"/>
    <property type="match status" value="1"/>
</dbReference>